<dbReference type="Gene3D" id="3.80.10.10">
    <property type="entry name" value="Ribonuclease Inhibitor"/>
    <property type="match status" value="1"/>
</dbReference>
<dbReference type="CDD" id="cd09917">
    <property type="entry name" value="F-box_SF"/>
    <property type="match status" value="1"/>
</dbReference>
<dbReference type="Proteomes" id="UP000439903">
    <property type="component" value="Unassembled WGS sequence"/>
</dbReference>
<dbReference type="EMBL" id="WTPW01000009">
    <property type="protein sequence ID" value="KAF0561204.1"/>
    <property type="molecule type" value="Genomic_DNA"/>
</dbReference>
<dbReference type="OrthoDB" id="2163268at2759"/>
<dbReference type="PROSITE" id="PS50181">
    <property type="entry name" value="FBOX"/>
    <property type="match status" value="1"/>
</dbReference>
<protein>
    <recommendedName>
        <fullName evidence="1">F-box domain-containing protein</fullName>
    </recommendedName>
</protein>
<evidence type="ECO:0000313" key="2">
    <source>
        <dbReference type="EMBL" id="KAF0561204.1"/>
    </source>
</evidence>
<dbReference type="SUPFAM" id="SSF52047">
    <property type="entry name" value="RNI-like"/>
    <property type="match status" value="1"/>
</dbReference>
<dbReference type="Pfam" id="PF12937">
    <property type="entry name" value="F-box-like"/>
    <property type="match status" value="1"/>
</dbReference>
<dbReference type="SUPFAM" id="SSF81383">
    <property type="entry name" value="F-box domain"/>
    <property type="match status" value="1"/>
</dbReference>
<comment type="caution">
    <text evidence="2">The sequence shown here is derived from an EMBL/GenBank/DDBJ whole genome shotgun (WGS) entry which is preliminary data.</text>
</comment>
<dbReference type="InterPro" id="IPR001810">
    <property type="entry name" value="F-box_dom"/>
</dbReference>
<dbReference type="AlphaFoldDB" id="A0A8H4EVV4"/>
<dbReference type="InterPro" id="IPR036047">
    <property type="entry name" value="F-box-like_dom_sf"/>
</dbReference>
<organism evidence="2 3">
    <name type="scientific">Gigaspora margarita</name>
    <dbReference type="NCBI Taxonomy" id="4874"/>
    <lineage>
        <taxon>Eukaryota</taxon>
        <taxon>Fungi</taxon>
        <taxon>Fungi incertae sedis</taxon>
        <taxon>Mucoromycota</taxon>
        <taxon>Glomeromycotina</taxon>
        <taxon>Glomeromycetes</taxon>
        <taxon>Diversisporales</taxon>
        <taxon>Gigasporaceae</taxon>
        <taxon>Gigaspora</taxon>
    </lineage>
</organism>
<keyword evidence="3" id="KW-1185">Reference proteome</keyword>
<feature type="domain" description="F-box" evidence="1">
    <location>
        <begin position="1"/>
        <end position="43"/>
    </location>
</feature>
<evidence type="ECO:0000259" key="1">
    <source>
        <dbReference type="PROSITE" id="PS50181"/>
    </source>
</evidence>
<proteinExistence type="predicted"/>
<accession>A0A8H4EVV4</accession>
<dbReference type="InterPro" id="IPR032675">
    <property type="entry name" value="LRR_dom_sf"/>
</dbReference>
<evidence type="ECO:0000313" key="3">
    <source>
        <dbReference type="Proteomes" id="UP000439903"/>
    </source>
</evidence>
<sequence>MIALPNECLFEIFINLKNEYLFSCLLVNRKWCRIAVPMLWSKLNNFKSRKLIKMCLLSLNTEEKKQLLPFKIMLPNSPKPLFEYTTFIETIYLDTDSGIIDWLYREEHKQSYPPHIKKEECFKNIAQTIGSTLISMFLRTTINLKDLRICHIYYNQMINLIENLCKNNTLNFLGFANDKFGYEGGRELAKVLYNNTTLTYLYIGNNQLGSEGVCLYPNKNKDQVFSKQRYG</sequence>
<dbReference type="Gene3D" id="1.20.1280.50">
    <property type="match status" value="1"/>
</dbReference>
<gene>
    <name evidence="2" type="ORF">F8M41_023987</name>
</gene>
<reference evidence="2 3" key="1">
    <citation type="journal article" date="2019" name="Environ. Microbiol.">
        <title>At the nexus of three kingdoms: the genome of the mycorrhizal fungus Gigaspora margarita provides insights into plant, endobacterial and fungal interactions.</title>
        <authorList>
            <person name="Venice F."/>
            <person name="Ghignone S."/>
            <person name="Salvioli di Fossalunga A."/>
            <person name="Amselem J."/>
            <person name="Novero M."/>
            <person name="Xianan X."/>
            <person name="Sedzielewska Toro K."/>
            <person name="Morin E."/>
            <person name="Lipzen A."/>
            <person name="Grigoriev I.V."/>
            <person name="Henrissat B."/>
            <person name="Martin F.M."/>
            <person name="Bonfante P."/>
        </authorList>
    </citation>
    <scope>NUCLEOTIDE SEQUENCE [LARGE SCALE GENOMIC DNA]</scope>
    <source>
        <strain evidence="2 3">BEG34</strain>
    </source>
</reference>
<name>A0A8H4EVV4_GIGMA</name>